<protein>
    <recommendedName>
        <fullName evidence="6">ABC-2 type transporter transmembrane domain-containing protein</fullName>
    </recommendedName>
</protein>
<evidence type="ECO:0000256" key="1">
    <source>
        <dbReference type="ARBA" id="ARBA00004141"/>
    </source>
</evidence>
<feature type="transmembrane region" description="Helical" evidence="5">
    <location>
        <begin position="154"/>
        <end position="177"/>
    </location>
</feature>
<sequence length="347" mass="36677">MNPKSIEGRRSISPLQQLTLTSSRELFRNAKTIIAMLFMFFFFLLIIGGINVAINDSRVAPNVSVTGATQQAQDLVAKLNAQGVVAVSGAPEGSTTAQVTLSGDSADVILSTPHPPAWIPLVNTVHSVTGIPTSKITVADADGSPEVDLLRVNLSTVLIAGLMAIAFMGTSVPVVALRQRGTLRLLGTTPVSRLTFIVSQTPVRFALGVGEGVIILGIAISQGYIESVNALQLAVTFVLGLAMLFAFAYLLGSRAKNTDLITQITGILPVIMLLTSGTVLPPGIYPPFVSTAINFIPSTWFMQAMSSQLAGTEPFVSIDLLWALMAVVGVFVALLAARVFKWDQGDL</sequence>
<dbReference type="PANTHER" id="PTHR43229">
    <property type="entry name" value="NODULATION PROTEIN J"/>
    <property type="match status" value="1"/>
</dbReference>
<feature type="transmembrane region" description="Helical" evidence="5">
    <location>
        <begin position="231"/>
        <end position="252"/>
    </location>
</feature>
<keyword evidence="8" id="KW-1185">Reference proteome</keyword>
<dbReference type="Proteomes" id="UP000598775">
    <property type="component" value="Unassembled WGS sequence"/>
</dbReference>
<organism evidence="7 8">
    <name type="scientific">Subtercola lobariae</name>
    <dbReference type="NCBI Taxonomy" id="1588641"/>
    <lineage>
        <taxon>Bacteria</taxon>
        <taxon>Bacillati</taxon>
        <taxon>Actinomycetota</taxon>
        <taxon>Actinomycetes</taxon>
        <taxon>Micrococcales</taxon>
        <taxon>Microbacteriaceae</taxon>
        <taxon>Subtercola</taxon>
    </lineage>
</organism>
<evidence type="ECO:0000256" key="4">
    <source>
        <dbReference type="ARBA" id="ARBA00023136"/>
    </source>
</evidence>
<dbReference type="GO" id="GO:0140359">
    <property type="term" value="F:ABC-type transporter activity"/>
    <property type="evidence" value="ECO:0007669"/>
    <property type="project" value="InterPro"/>
</dbReference>
<comment type="subcellular location">
    <subcellularLocation>
        <location evidence="1">Membrane</location>
        <topology evidence="1">Multi-pass membrane protein</topology>
    </subcellularLocation>
</comment>
<dbReference type="AlphaFoldDB" id="A0A917B376"/>
<gene>
    <name evidence="7" type="ORF">GCM10011399_06530</name>
</gene>
<feature type="transmembrane region" description="Helical" evidence="5">
    <location>
        <begin position="320"/>
        <end position="340"/>
    </location>
</feature>
<name>A0A917B376_9MICO</name>
<comment type="caution">
    <text evidence="7">The sequence shown here is derived from an EMBL/GenBank/DDBJ whole genome shotgun (WGS) entry which is preliminary data.</text>
</comment>
<keyword evidence="3 5" id="KW-1133">Transmembrane helix</keyword>
<evidence type="ECO:0000256" key="3">
    <source>
        <dbReference type="ARBA" id="ARBA00022989"/>
    </source>
</evidence>
<dbReference type="GO" id="GO:0016020">
    <property type="term" value="C:membrane"/>
    <property type="evidence" value="ECO:0007669"/>
    <property type="project" value="UniProtKB-SubCell"/>
</dbReference>
<evidence type="ECO:0000256" key="2">
    <source>
        <dbReference type="ARBA" id="ARBA00022692"/>
    </source>
</evidence>
<feature type="domain" description="ABC-2 type transporter transmembrane" evidence="6">
    <location>
        <begin position="144"/>
        <end position="337"/>
    </location>
</feature>
<evidence type="ECO:0000313" key="8">
    <source>
        <dbReference type="Proteomes" id="UP000598775"/>
    </source>
</evidence>
<feature type="transmembrane region" description="Helical" evidence="5">
    <location>
        <begin position="203"/>
        <end position="225"/>
    </location>
</feature>
<reference evidence="7 8" key="1">
    <citation type="journal article" date="2014" name="Int. J. Syst. Evol. Microbiol.">
        <title>Complete genome sequence of Corynebacterium casei LMG S-19264T (=DSM 44701T), isolated from a smear-ripened cheese.</title>
        <authorList>
            <consortium name="US DOE Joint Genome Institute (JGI-PGF)"/>
            <person name="Walter F."/>
            <person name="Albersmeier A."/>
            <person name="Kalinowski J."/>
            <person name="Ruckert C."/>
        </authorList>
    </citation>
    <scope>NUCLEOTIDE SEQUENCE [LARGE SCALE GENOMIC DNA]</scope>
    <source>
        <strain evidence="7 8">CGMCC 1.12976</strain>
    </source>
</reference>
<proteinExistence type="predicted"/>
<dbReference type="PANTHER" id="PTHR43229:SF6">
    <property type="entry name" value="ABC-TYPE MULTIDRUG TRANSPORT SYSTEM, PERMEASE COMPONENT"/>
    <property type="match status" value="1"/>
</dbReference>
<dbReference type="RefSeq" id="WP_188673575.1">
    <property type="nucleotide sequence ID" value="NZ_BMGP01000001.1"/>
</dbReference>
<accession>A0A917B376</accession>
<feature type="transmembrane region" description="Helical" evidence="5">
    <location>
        <begin position="33"/>
        <end position="54"/>
    </location>
</feature>
<evidence type="ECO:0000256" key="5">
    <source>
        <dbReference type="SAM" id="Phobius"/>
    </source>
</evidence>
<feature type="transmembrane region" description="Helical" evidence="5">
    <location>
        <begin position="264"/>
        <end position="285"/>
    </location>
</feature>
<dbReference type="Pfam" id="PF12698">
    <property type="entry name" value="ABC2_membrane_3"/>
    <property type="match status" value="1"/>
</dbReference>
<keyword evidence="2 5" id="KW-0812">Transmembrane</keyword>
<evidence type="ECO:0000259" key="6">
    <source>
        <dbReference type="Pfam" id="PF12698"/>
    </source>
</evidence>
<dbReference type="InterPro" id="IPR013525">
    <property type="entry name" value="ABC2_TM"/>
</dbReference>
<keyword evidence="4 5" id="KW-0472">Membrane</keyword>
<dbReference type="InterPro" id="IPR051784">
    <property type="entry name" value="Nod_factor_ABC_transporter"/>
</dbReference>
<evidence type="ECO:0000313" key="7">
    <source>
        <dbReference type="EMBL" id="GGF15424.1"/>
    </source>
</evidence>
<dbReference type="EMBL" id="BMGP01000001">
    <property type="protein sequence ID" value="GGF15424.1"/>
    <property type="molecule type" value="Genomic_DNA"/>
</dbReference>